<dbReference type="InterPro" id="IPR001343">
    <property type="entry name" value="Hemolysn_Ca-bd"/>
</dbReference>
<dbReference type="AlphaFoldDB" id="A0A919H2I0"/>
<comment type="caution">
    <text evidence="4">The sequence shown here is derived from an EMBL/GenBank/DDBJ whole genome shotgun (WGS) entry which is preliminary data.</text>
</comment>
<accession>A0A919H2I0</accession>
<dbReference type="PANTHER" id="PTHR38340:SF1">
    <property type="entry name" value="S-LAYER PROTEIN"/>
    <property type="match status" value="1"/>
</dbReference>
<evidence type="ECO:0000313" key="4">
    <source>
        <dbReference type="EMBL" id="GHI85508.1"/>
    </source>
</evidence>
<evidence type="ECO:0000256" key="2">
    <source>
        <dbReference type="ARBA" id="ARBA00022525"/>
    </source>
</evidence>
<gene>
    <name evidence="4" type="ORF">Sxan_28720</name>
</gene>
<evidence type="ECO:0000256" key="3">
    <source>
        <dbReference type="SAM" id="MobiDB-lite"/>
    </source>
</evidence>
<dbReference type="InterPro" id="IPR018511">
    <property type="entry name" value="Hemolysin-typ_Ca-bd_CS"/>
</dbReference>
<feature type="region of interest" description="Disordered" evidence="3">
    <location>
        <begin position="1"/>
        <end position="27"/>
    </location>
</feature>
<dbReference type="Gene3D" id="2.150.10.10">
    <property type="entry name" value="Serralysin-like metalloprotease, C-terminal"/>
    <property type="match status" value="1"/>
</dbReference>
<dbReference type="InterPro" id="IPR011049">
    <property type="entry name" value="Serralysin-like_metalloprot_C"/>
</dbReference>
<organism evidence="4 5">
    <name type="scientific">Streptomyces xanthophaeus</name>
    <dbReference type="NCBI Taxonomy" id="67385"/>
    <lineage>
        <taxon>Bacteria</taxon>
        <taxon>Bacillati</taxon>
        <taxon>Actinomycetota</taxon>
        <taxon>Actinomycetes</taxon>
        <taxon>Kitasatosporales</taxon>
        <taxon>Streptomycetaceae</taxon>
        <taxon>Streptomyces</taxon>
    </lineage>
</organism>
<feature type="compositionally biased region" description="Polar residues" evidence="3">
    <location>
        <begin position="215"/>
        <end position="235"/>
    </location>
</feature>
<dbReference type="GO" id="GO:0005509">
    <property type="term" value="F:calcium ion binding"/>
    <property type="evidence" value="ECO:0007669"/>
    <property type="project" value="InterPro"/>
</dbReference>
<dbReference type="EMBL" id="BNEE01000006">
    <property type="protein sequence ID" value="GHI85508.1"/>
    <property type="molecule type" value="Genomic_DNA"/>
</dbReference>
<dbReference type="PANTHER" id="PTHR38340">
    <property type="entry name" value="S-LAYER PROTEIN"/>
    <property type="match status" value="1"/>
</dbReference>
<dbReference type="Proteomes" id="UP000600026">
    <property type="component" value="Unassembled WGS sequence"/>
</dbReference>
<name>A0A919H2I0_9ACTN</name>
<keyword evidence="2" id="KW-0964">Secreted</keyword>
<sequence length="286" mass="27957">MTGRREPHPHPHLPSAHVSTTKGTSGMTTRHIHALLTTLTLVCAALSGTSASAASPTAGPRHLANATVVEMSGGTLLVTAGQGVDNDITVRRQGSVVLVSDAAAGLRVVAPCAPHSQGGAACPVPTAVLAHGQDGDDAITVSPNLDAPAILYGGSGKDQLNGGPHADRLVGDEPAGIPGSAAATPGNDTINGGPGNDTISGLGGNDTISGGPGNDTLNGNEGNDTLNGNAGNDTLTGEGGNDTLNGDEGTDTLDATDGVHGNDSLDGGPAVDSCTRDTGDTVVNCP</sequence>
<evidence type="ECO:0000256" key="1">
    <source>
        <dbReference type="ARBA" id="ARBA00004613"/>
    </source>
</evidence>
<comment type="subcellular location">
    <subcellularLocation>
        <location evidence="1">Secreted</location>
    </subcellularLocation>
</comment>
<dbReference type="GO" id="GO:0005576">
    <property type="term" value="C:extracellular region"/>
    <property type="evidence" value="ECO:0007669"/>
    <property type="project" value="UniProtKB-SubCell"/>
</dbReference>
<dbReference type="Pfam" id="PF00353">
    <property type="entry name" value="HemolysinCabind"/>
    <property type="match status" value="3"/>
</dbReference>
<dbReference type="PROSITE" id="PS00330">
    <property type="entry name" value="HEMOLYSIN_CALCIUM"/>
    <property type="match status" value="1"/>
</dbReference>
<dbReference type="InterPro" id="IPR050557">
    <property type="entry name" value="RTX_toxin/Mannuronan_C5-epim"/>
</dbReference>
<feature type="compositionally biased region" description="Polar residues" evidence="3">
    <location>
        <begin position="17"/>
        <end position="27"/>
    </location>
</feature>
<feature type="region of interest" description="Disordered" evidence="3">
    <location>
        <begin position="156"/>
        <end position="286"/>
    </location>
</feature>
<dbReference type="SUPFAM" id="SSF51120">
    <property type="entry name" value="beta-Roll"/>
    <property type="match status" value="1"/>
</dbReference>
<dbReference type="PRINTS" id="PR00313">
    <property type="entry name" value="CABNDNGRPT"/>
</dbReference>
<keyword evidence="5" id="KW-1185">Reference proteome</keyword>
<proteinExistence type="predicted"/>
<reference evidence="4" key="1">
    <citation type="submission" date="2020-09" db="EMBL/GenBank/DDBJ databases">
        <title>Whole genome shotgun sequence of Streptomyces xanthophaeus NBRC 12829.</title>
        <authorList>
            <person name="Komaki H."/>
            <person name="Tamura T."/>
        </authorList>
    </citation>
    <scope>NUCLEOTIDE SEQUENCE</scope>
    <source>
        <strain evidence="4">NBRC 12829</strain>
    </source>
</reference>
<protein>
    <recommendedName>
        <fullName evidence="6">Calcium-binding protein</fullName>
    </recommendedName>
</protein>
<evidence type="ECO:0008006" key="6">
    <source>
        <dbReference type="Google" id="ProtNLM"/>
    </source>
</evidence>
<evidence type="ECO:0000313" key="5">
    <source>
        <dbReference type="Proteomes" id="UP000600026"/>
    </source>
</evidence>